<name>X0X7A5_9ZZZZ</name>
<evidence type="ECO:0000259" key="1">
    <source>
        <dbReference type="Pfam" id="PF02737"/>
    </source>
</evidence>
<dbReference type="GO" id="GO:0070403">
    <property type="term" value="F:NAD+ binding"/>
    <property type="evidence" value="ECO:0007669"/>
    <property type="project" value="InterPro"/>
</dbReference>
<evidence type="ECO:0000313" key="2">
    <source>
        <dbReference type="EMBL" id="GAG32508.1"/>
    </source>
</evidence>
<dbReference type="SUPFAM" id="SSF51735">
    <property type="entry name" value="NAD(P)-binding Rossmann-fold domains"/>
    <property type="match status" value="1"/>
</dbReference>
<dbReference type="AlphaFoldDB" id="X0X7A5"/>
<dbReference type="PANTHER" id="PTHR48075:SF5">
    <property type="entry name" value="3-HYDROXYBUTYRYL-COA DEHYDROGENASE"/>
    <property type="match status" value="1"/>
</dbReference>
<dbReference type="Gene3D" id="3.40.50.720">
    <property type="entry name" value="NAD(P)-binding Rossmann-like Domain"/>
    <property type="match status" value="1"/>
</dbReference>
<organism evidence="2">
    <name type="scientific">marine sediment metagenome</name>
    <dbReference type="NCBI Taxonomy" id="412755"/>
    <lineage>
        <taxon>unclassified sequences</taxon>
        <taxon>metagenomes</taxon>
        <taxon>ecological metagenomes</taxon>
    </lineage>
</organism>
<protein>
    <recommendedName>
        <fullName evidence="1">3-hydroxyacyl-CoA dehydrogenase NAD binding domain-containing protein</fullName>
    </recommendedName>
</protein>
<comment type="caution">
    <text evidence="2">The sequence shown here is derived from an EMBL/GenBank/DDBJ whole genome shotgun (WGS) entry which is preliminary data.</text>
</comment>
<dbReference type="GO" id="GO:0016491">
    <property type="term" value="F:oxidoreductase activity"/>
    <property type="evidence" value="ECO:0007669"/>
    <property type="project" value="TreeGrafter"/>
</dbReference>
<dbReference type="EMBL" id="BARS01046747">
    <property type="protein sequence ID" value="GAG32508.1"/>
    <property type="molecule type" value="Genomic_DNA"/>
</dbReference>
<feature type="domain" description="3-hydroxyacyl-CoA dehydrogenase NAD binding" evidence="1">
    <location>
        <begin position="9"/>
        <end position="113"/>
    </location>
</feature>
<sequence>MEFEAMKVISVFGAGTMGHGIAQIMAQQGYKVLLGDVRQELLDTALERVKRSLQKLAEKGKIGQDEVEGTLSMITGTIDVKELAKDADFVIEAIPEKLDAKKGLIKQLDEVCR</sequence>
<dbReference type="GO" id="GO:0006631">
    <property type="term" value="P:fatty acid metabolic process"/>
    <property type="evidence" value="ECO:0007669"/>
    <property type="project" value="InterPro"/>
</dbReference>
<proteinExistence type="predicted"/>
<dbReference type="Pfam" id="PF02737">
    <property type="entry name" value="3HCDH_N"/>
    <property type="match status" value="1"/>
</dbReference>
<feature type="non-terminal residue" evidence="2">
    <location>
        <position position="113"/>
    </location>
</feature>
<reference evidence="2" key="1">
    <citation type="journal article" date="2014" name="Front. Microbiol.">
        <title>High frequency of phylogenetically diverse reductive dehalogenase-homologous genes in deep subseafloor sedimentary metagenomes.</title>
        <authorList>
            <person name="Kawai M."/>
            <person name="Futagami T."/>
            <person name="Toyoda A."/>
            <person name="Takaki Y."/>
            <person name="Nishi S."/>
            <person name="Hori S."/>
            <person name="Arai W."/>
            <person name="Tsubouchi T."/>
            <person name="Morono Y."/>
            <person name="Uchiyama I."/>
            <person name="Ito T."/>
            <person name="Fujiyama A."/>
            <person name="Inagaki F."/>
            <person name="Takami H."/>
        </authorList>
    </citation>
    <scope>NUCLEOTIDE SEQUENCE</scope>
    <source>
        <strain evidence="2">Expedition CK06-06</strain>
    </source>
</reference>
<dbReference type="InterPro" id="IPR006176">
    <property type="entry name" value="3-OHacyl-CoA_DH_NAD-bd"/>
</dbReference>
<accession>X0X7A5</accession>
<dbReference type="PANTHER" id="PTHR48075">
    <property type="entry name" value="3-HYDROXYACYL-COA DEHYDROGENASE FAMILY PROTEIN"/>
    <property type="match status" value="1"/>
</dbReference>
<gene>
    <name evidence="2" type="ORF">S01H1_70312</name>
</gene>
<dbReference type="InterPro" id="IPR036291">
    <property type="entry name" value="NAD(P)-bd_dom_sf"/>
</dbReference>